<reference evidence="2 3" key="1">
    <citation type="submission" date="2021-06" db="EMBL/GenBank/DDBJ databases">
        <title>Caerostris extrusa draft genome.</title>
        <authorList>
            <person name="Kono N."/>
            <person name="Arakawa K."/>
        </authorList>
    </citation>
    <scope>NUCLEOTIDE SEQUENCE [LARGE SCALE GENOMIC DNA]</scope>
</reference>
<evidence type="ECO:0000313" key="2">
    <source>
        <dbReference type="EMBL" id="GIY28558.1"/>
    </source>
</evidence>
<evidence type="ECO:0000313" key="3">
    <source>
        <dbReference type="Proteomes" id="UP001054945"/>
    </source>
</evidence>
<dbReference type="EMBL" id="BPLR01008958">
    <property type="protein sequence ID" value="GIY28558.1"/>
    <property type="molecule type" value="Genomic_DNA"/>
</dbReference>
<gene>
    <name evidence="2" type="ORF">CEXT_661691</name>
</gene>
<comment type="caution">
    <text evidence="2">The sequence shown here is derived from an EMBL/GenBank/DDBJ whole genome shotgun (WGS) entry which is preliminary data.</text>
</comment>
<evidence type="ECO:0000256" key="1">
    <source>
        <dbReference type="SAM" id="MobiDB-lite"/>
    </source>
</evidence>
<dbReference type="AlphaFoldDB" id="A0AAV4S321"/>
<feature type="compositionally biased region" description="Basic and acidic residues" evidence="1">
    <location>
        <begin position="71"/>
        <end position="82"/>
    </location>
</feature>
<feature type="region of interest" description="Disordered" evidence="1">
    <location>
        <begin position="53"/>
        <end position="82"/>
    </location>
</feature>
<name>A0AAV4S321_CAEEX</name>
<organism evidence="2 3">
    <name type="scientific">Caerostris extrusa</name>
    <name type="common">Bark spider</name>
    <name type="synonym">Caerostris bankana</name>
    <dbReference type="NCBI Taxonomy" id="172846"/>
    <lineage>
        <taxon>Eukaryota</taxon>
        <taxon>Metazoa</taxon>
        <taxon>Ecdysozoa</taxon>
        <taxon>Arthropoda</taxon>
        <taxon>Chelicerata</taxon>
        <taxon>Arachnida</taxon>
        <taxon>Araneae</taxon>
        <taxon>Araneomorphae</taxon>
        <taxon>Entelegynae</taxon>
        <taxon>Araneoidea</taxon>
        <taxon>Araneidae</taxon>
        <taxon>Caerostris</taxon>
    </lineage>
</organism>
<protein>
    <submittedName>
        <fullName evidence="2">Uncharacterized protein</fullName>
    </submittedName>
</protein>
<sequence length="82" mass="9570">MSVCLFIDGQIVENELSSKTVFTQMFWAMPLMRKKWTPDLRKDEPPCLWLNSSRSMDNDLIRPAKGSGALPREDDDLKKKRR</sequence>
<accession>A0AAV4S321</accession>
<proteinExistence type="predicted"/>
<keyword evidence="3" id="KW-1185">Reference proteome</keyword>
<dbReference type="Proteomes" id="UP001054945">
    <property type="component" value="Unassembled WGS sequence"/>
</dbReference>